<comment type="caution">
    <text evidence="1">The sequence shown here is derived from an EMBL/GenBank/DDBJ whole genome shotgun (WGS) entry which is preliminary data.</text>
</comment>
<dbReference type="SUPFAM" id="SSF54403">
    <property type="entry name" value="Cystatin/monellin"/>
    <property type="match status" value="1"/>
</dbReference>
<gene>
    <name evidence="1" type="ORF">MEDL_35165</name>
</gene>
<accession>A0A8S3SKW0</accession>
<evidence type="ECO:0000313" key="2">
    <source>
        <dbReference type="Proteomes" id="UP000683360"/>
    </source>
</evidence>
<sequence>MEVPMPIDFPMPGAFSSEQPCNQEVRDLVAQTAEQLTAALNGRNPGEITAVSFRMQIVAGEMYIVKEEFTKMVSGEGKITIIPKASKKPEKVPKLKKVYISGRWIGHYNDDKDNNFCLYLDQDEMVSELEGSDVNGHTVYTRINDSRQWTGCYDDDDKKQLTLNFEEADESQQSNGVIGTGKLFGSRIWIILRLIDFFKHRIHVCGVTKSWSKQVRGQLYRFPNDNGVR</sequence>
<keyword evidence="2" id="KW-1185">Reference proteome</keyword>
<dbReference type="AlphaFoldDB" id="A0A8S3SKW0"/>
<reference evidence="1" key="1">
    <citation type="submission" date="2021-03" db="EMBL/GenBank/DDBJ databases">
        <authorList>
            <person name="Bekaert M."/>
        </authorList>
    </citation>
    <scope>NUCLEOTIDE SEQUENCE</scope>
</reference>
<proteinExistence type="predicted"/>
<name>A0A8S3SKW0_MYTED</name>
<protein>
    <submittedName>
        <fullName evidence="1">Uncharacterized protein</fullName>
    </submittedName>
</protein>
<dbReference type="EMBL" id="CAJPWZ010001694">
    <property type="protein sequence ID" value="CAG2221778.1"/>
    <property type="molecule type" value="Genomic_DNA"/>
</dbReference>
<organism evidence="1 2">
    <name type="scientific">Mytilus edulis</name>
    <name type="common">Blue mussel</name>
    <dbReference type="NCBI Taxonomy" id="6550"/>
    <lineage>
        <taxon>Eukaryota</taxon>
        <taxon>Metazoa</taxon>
        <taxon>Spiralia</taxon>
        <taxon>Lophotrochozoa</taxon>
        <taxon>Mollusca</taxon>
        <taxon>Bivalvia</taxon>
        <taxon>Autobranchia</taxon>
        <taxon>Pteriomorphia</taxon>
        <taxon>Mytilida</taxon>
        <taxon>Mytiloidea</taxon>
        <taxon>Mytilidae</taxon>
        <taxon>Mytilinae</taxon>
        <taxon>Mytilus</taxon>
    </lineage>
</organism>
<dbReference type="OrthoDB" id="10303751at2759"/>
<evidence type="ECO:0000313" key="1">
    <source>
        <dbReference type="EMBL" id="CAG2221778.1"/>
    </source>
</evidence>
<dbReference type="InterPro" id="IPR046350">
    <property type="entry name" value="Cystatin_sf"/>
</dbReference>
<dbReference type="Gene3D" id="3.10.450.10">
    <property type="match status" value="1"/>
</dbReference>
<dbReference type="Proteomes" id="UP000683360">
    <property type="component" value="Unassembled WGS sequence"/>
</dbReference>